<dbReference type="PRINTS" id="PR00420">
    <property type="entry name" value="RNGMNOXGNASE"/>
</dbReference>
<comment type="caution">
    <text evidence="6">The sequence shown here is derived from an EMBL/GenBank/DDBJ whole genome shotgun (WGS) entry which is preliminary data.</text>
</comment>
<evidence type="ECO:0000256" key="1">
    <source>
        <dbReference type="ARBA" id="ARBA00001974"/>
    </source>
</evidence>
<accession>A0A179G9S1</accession>
<dbReference type="AlphaFoldDB" id="A0A179G9S1"/>
<sequence>MHAERDMTGDTPTVDVCIIGGGPTGLFTGLLLHRLGVSVCIIGELVNLPFNKTVNAKPSFPDGKPGPLELGRADALNARTQQYLEVAKLLEELLPIGLKCNTSSTFANGEFKSRQNTWWVGLEHTLHKNFLMIGQPVVENVLASRLQGLVRFGEQVVAVTEDDKGVETVTQSGFRIRSKYAVGSDGARSLVRKQIGASFSGTKPEMLWAVLDTFIETDFPICPEIITFQMNGQSRVSWIPRERGMCRFYVLLEGDVTEERAKESIQQHLAPHNVKFTKTEWYSTFDVKERIASTFVSKGGSGRIILAGDAAHVHSVNGGQGLNTGMSDAFNLAWRLAEVVKSSKLQPGAADKIIRSYDTERRSTARDVIDVAAALVRDTVHTAKQYVGTIEKNAGYITGMGVTYRESGSPLVQASEHGLWKAGNRCPDMVLKKSNGNETMLYTETTYGKYLILRIGDIHGGDFGFKDIATSYAIHPATGLHIENDKSNSSSGAENGEAEAHKVYTADWASKDDPFVVVVRPDMYVGFVGESLDSAKQYLSDLYIS</sequence>
<dbReference type="Gene3D" id="3.30.9.10">
    <property type="entry name" value="D-Amino Acid Oxidase, subunit A, domain 2"/>
    <property type="match status" value="1"/>
</dbReference>
<dbReference type="KEGG" id="pchm:VFPPC_01787"/>
<dbReference type="GO" id="GO:0071949">
    <property type="term" value="F:FAD binding"/>
    <property type="evidence" value="ECO:0007669"/>
    <property type="project" value="InterPro"/>
</dbReference>
<evidence type="ECO:0000259" key="5">
    <source>
        <dbReference type="Pfam" id="PF01494"/>
    </source>
</evidence>
<dbReference type="SUPFAM" id="SSF51905">
    <property type="entry name" value="FAD/NAD(P)-binding domain"/>
    <property type="match status" value="1"/>
</dbReference>
<dbReference type="Proteomes" id="UP000078397">
    <property type="component" value="Unassembled WGS sequence"/>
</dbReference>
<dbReference type="PANTHER" id="PTHR43004">
    <property type="entry name" value="TRK SYSTEM POTASSIUM UPTAKE PROTEIN"/>
    <property type="match status" value="1"/>
</dbReference>
<name>A0A179G9S1_METCM</name>
<organism evidence="6 7">
    <name type="scientific">Pochonia chlamydosporia 170</name>
    <dbReference type="NCBI Taxonomy" id="1380566"/>
    <lineage>
        <taxon>Eukaryota</taxon>
        <taxon>Fungi</taxon>
        <taxon>Dikarya</taxon>
        <taxon>Ascomycota</taxon>
        <taxon>Pezizomycotina</taxon>
        <taxon>Sordariomycetes</taxon>
        <taxon>Hypocreomycetidae</taxon>
        <taxon>Hypocreales</taxon>
        <taxon>Clavicipitaceae</taxon>
        <taxon>Pochonia</taxon>
    </lineage>
</organism>
<evidence type="ECO:0000256" key="3">
    <source>
        <dbReference type="ARBA" id="ARBA00022827"/>
    </source>
</evidence>
<keyword evidence="3" id="KW-0274">FAD</keyword>
<evidence type="ECO:0000313" key="7">
    <source>
        <dbReference type="Proteomes" id="UP000078397"/>
    </source>
</evidence>
<keyword evidence="7" id="KW-1185">Reference proteome</keyword>
<dbReference type="SUPFAM" id="SSF54373">
    <property type="entry name" value="FAD-linked reductases, C-terminal domain"/>
    <property type="match status" value="1"/>
</dbReference>
<dbReference type="RefSeq" id="XP_018150323.1">
    <property type="nucleotide sequence ID" value="XM_018281557.1"/>
</dbReference>
<proteinExistence type="predicted"/>
<comment type="cofactor">
    <cofactor evidence="1">
        <name>FAD</name>
        <dbReference type="ChEBI" id="CHEBI:57692"/>
    </cofactor>
</comment>
<dbReference type="Gene3D" id="3.50.50.60">
    <property type="entry name" value="FAD/NAD(P)-binding domain"/>
    <property type="match status" value="1"/>
</dbReference>
<dbReference type="PANTHER" id="PTHR43004:SF19">
    <property type="entry name" value="BINDING MONOOXYGENASE, PUTATIVE (JCVI)-RELATED"/>
    <property type="match status" value="1"/>
</dbReference>
<dbReference type="GO" id="GO:0016709">
    <property type="term" value="F:oxidoreductase activity, acting on paired donors, with incorporation or reduction of molecular oxygen, NAD(P)H as one donor, and incorporation of one atom of oxygen"/>
    <property type="evidence" value="ECO:0007669"/>
    <property type="project" value="UniProtKB-ARBA"/>
</dbReference>
<evidence type="ECO:0000313" key="6">
    <source>
        <dbReference type="EMBL" id="OAQ74240.1"/>
    </source>
</evidence>
<dbReference type="STRING" id="1380566.A0A179G9S1"/>
<feature type="domain" description="FAD-binding" evidence="5">
    <location>
        <begin position="14"/>
        <end position="42"/>
    </location>
</feature>
<keyword evidence="6" id="KW-0503">Monooxygenase</keyword>
<dbReference type="GeneID" id="28845551"/>
<dbReference type="InterPro" id="IPR050641">
    <property type="entry name" value="RIFMO-like"/>
</dbReference>
<dbReference type="InterPro" id="IPR038220">
    <property type="entry name" value="PHOX_C_sf"/>
</dbReference>
<evidence type="ECO:0000256" key="2">
    <source>
        <dbReference type="ARBA" id="ARBA00022630"/>
    </source>
</evidence>
<dbReference type="InterPro" id="IPR036188">
    <property type="entry name" value="FAD/NAD-bd_sf"/>
</dbReference>
<evidence type="ECO:0000256" key="4">
    <source>
        <dbReference type="ARBA" id="ARBA00023002"/>
    </source>
</evidence>
<dbReference type="EMBL" id="LSBJ02000001">
    <property type="protein sequence ID" value="OAQ74240.1"/>
    <property type="molecule type" value="Genomic_DNA"/>
</dbReference>
<dbReference type="OrthoDB" id="1716816at2759"/>
<feature type="domain" description="FAD-binding" evidence="5">
    <location>
        <begin position="68"/>
        <end position="370"/>
    </location>
</feature>
<protein>
    <submittedName>
        <fullName evidence="6">FAD monooxygenase</fullName>
    </submittedName>
</protein>
<keyword evidence="4" id="KW-0560">Oxidoreductase</keyword>
<dbReference type="Pfam" id="PF01494">
    <property type="entry name" value="FAD_binding_3"/>
    <property type="match status" value="2"/>
</dbReference>
<dbReference type="Gene3D" id="3.40.30.20">
    <property type="match status" value="1"/>
</dbReference>
<reference evidence="6 7" key="1">
    <citation type="journal article" date="2016" name="PLoS Pathog.">
        <title>Biosynthesis of antibiotic leucinostatins in bio-control fungus Purpureocillium lilacinum and their inhibition on phytophthora revealed by genome mining.</title>
        <authorList>
            <person name="Wang G."/>
            <person name="Liu Z."/>
            <person name="Lin R."/>
            <person name="Li E."/>
            <person name="Mao Z."/>
            <person name="Ling J."/>
            <person name="Yang Y."/>
            <person name="Yin W.B."/>
            <person name="Xie B."/>
        </authorList>
    </citation>
    <scope>NUCLEOTIDE SEQUENCE [LARGE SCALE GENOMIC DNA]</scope>
    <source>
        <strain evidence="6">170</strain>
    </source>
</reference>
<gene>
    <name evidence="6" type="ORF">VFPPC_01787</name>
</gene>
<dbReference type="InterPro" id="IPR002938">
    <property type="entry name" value="FAD-bd"/>
</dbReference>
<keyword evidence="2" id="KW-0285">Flavoprotein</keyword>